<reference evidence="11" key="1">
    <citation type="journal article" date="2020" name="mSystems">
        <title>Genome- and Community-Level Interaction Insights into Carbon Utilization and Element Cycling Functions of Hydrothermarchaeota in Hydrothermal Sediment.</title>
        <authorList>
            <person name="Zhou Z."/>
            <person name="Liu Y."/>
            <person name="Xu W."/>
            <person name="Pan J."/>
            <person name="Luo Z.H."/>
            <person name="Li M."/>
        </authorList>
    </citation>
    <scope>NUCLEOTIDE SEQUENCE [LARGE SCALE GENOMIC DNA]</scope>
    <source>
        <strain evidence="11">SpSt-1121</strain>
    </source>
</reference>
<evidence type="ECO:0000256" key="7">
    <source>
        <dbReference type="HAMAP-Rule" id="MF_00200"/>
    </source>
</evidence>
<feature type="binding site" evidence="7">
    <location>
        <position position="100"/>
    </location>
    <ligand>
        <name>ATP</name>
        <dbReference type="ChEBI" id="CHEBI:30616"/>
    </ligand>
</feature>
<comment type="function">
    <text evidence="7">Catalyzes the conversion of 3'-phosphate to a 2',3'-cyclic phosphodiester at the end of RNA. The mechanism of action of the enzyme occurs in 3 steps: (A) adenylation of the enzyme by ATP; (B) transfer of adenylate to an RNA-N3'P to produce RNA-N3'PP5'A; (C) and attack of the adjacent 2'-hydroxyl on the 3'-phosphorus in the diester linkage to produce the cyclic end product. The biological role of this enzyme is unknown but it is likely to function in some aspects of cellular RNA processing.</text>
</comment>
<evidence type="ECO:0000256" key="4">
    <source>
        <dbReference type="ARBA" id="ARBA00022598"/>
    </source>
</evidence>
<dbReference type="InterPro" id="IPR036553">
    <property type="entry name" value="RPTC_insert"/>
</dbReference>
<evidence type="ECO:0000259" key="10">
    <source>
        <dbReference type="Pfam" id="PF05189"/>
    </source>
</evidence>
<dbReference type="Pfam" id="PF05189">
    <property type="entry name" value="RTC_insert"/>
    <property type="match status" value="1"/>
</dbReference>
<evidence type="ECO:0000256" key="2">
    <source>
        <dbReference type="ARBA" id="ARBA00021428"/>
    </source>
</evidence>
<dbReference type="HAMAP" id="MF_00200">
    <property type="entry name" value="RTC"/>
    <property type="match status" value="1"/>
</dbReference>
<dbReference type="AlphaFoldDB" id="A0A7C5XJJ7"/>
<dbReference type="PANTHER" id="PTHR11096">
    <property type="entry name" value="RNA 3' TERMINAL PHOSPHATE CYCLASE"/>
    <property type="match status" value="1"/>
</dbReference>
<evidence type="ECO:0000256" key="6">
    <source>
        <dbReference type="ARBA" id="ARBA00022840"/>
    </source>
</evidence>
<dbReference type="Pfam" id="PF01137">
    <property type="entry name" value="RTC"/>
    <property type="match status" value="1"/>
</dbReference>
<dbReference type="InterPro" id="IPR023797">
    <property type="entry name" value="RNA3'_phos_cyclase_dom"/>
</dbReference>
<comment type="similarity">
    <text evidence="1 7">Belongs to the RNA 3'-terminal cyclase family. Type 1 subfamily.</text>
</comment>
<dbReference type="InterPro" id="IPR013791">
    <property type="entry name" value="RNA3'-term_phos_cycl_insert"/>
</dbReference>
<keyword evidence="3 7" id="KW-0963">Cytoplasm</keyword>
<dbReference type="SUPFAM" id="SSF52913">
    <property type="entry name" value="RNA 3'-terminal phosphate cyclase, RPTC, insert domain"/>
    <property type="match status" value="1"/>
</dbReference>
<keyword evidence="5 7" id="KW-0547">Nucleotide-binding</keyword>
<dbReference type="NCBIfam" id="TIGR03399">
    <property type="entry name" value="RNA_3prim_cycl"/>
    <property type="match status" value="1"/>
</dbReference>
<dbReference type="GO" id="GO:0006396">
    <property type="term" value="P:RNA processing"/>
    <property type="evidence" value="ECO:0007669"/>
    <property type="project" value="UniProtKB-UniRule"/>
</dbReference>
<protein>
    <recommendedName>
        <fullName evidence="2 7">RNA 3'-terminal phosphate cyclase</fullName>
        <shortName evidence="7">RNA cyclase</shortName>
        <shortName evidence="7">RNA-3'-phosphate cyclase</shortName>
        <ecNumber evidence="7 8">6.5.1.4</ecNumber>
    </recommendedName>
</protein>
<proteinExistence type="inferred from homology"/>
<dbReference type="InterPro" id="IPR000228">
    <property type="entry name" value="RNA3'_term_phos_cyc"/>
</dbReference>
<dbReference type="GO" id="GO:0005737">
    <property type="term" value="C:cytoplasm"/>
    <property type="evidence" value="ECO:0007669"/>
    <property type="project" value="UniProtKB-SubCell"/>
</dbReference>
<name>A0A7C5XJJ7_9CREN</name>
<dbReference type="InterPro" id="IPR037136">
    <property type="entry name" value="RNA3'_phos_cyclase_dom_sf"/>
</dbReference>
<keyword evidence="4 7" id="KW-0436">Ligase</keyword>
<evidence type="ECO:0000256" key="1">
    <source>
        <dbReference type="ARBA" id="ARBA00009206"/>
    </source>
</evidence>
<evidence type="ECO:0000256" key="5">
    <source>
        <dbReference type="ARBA" id="ARBA00022741"/>
    </source>
</evidence>
<accession>A0A7C5XJJ7</accession>
<dbReference type="CDD" id="cd00874">
    <property type="entry name" value="RNA_Cyclase_Class_II"/>
    <property type="match status" value="1"/>
</dbReference>
<dbReference type="Gene3D" id="3.30.360.20">
    <property type="entry name" value="RNA 3'-terminal phosphate cyclase, insert domain"/>
    <property type="match status" value="1"/>
</dbReference>
<dbReference type="PIRSF" id="PIRSF005378">
    <property type="entry name" value="RNA3'_term_phos_cycl_euk"/>
    <property type="match status" value="1"/>
</dbReference>
<dbReference type="EMBL" id="DRZI01000072">
    <property type="protein sequence ID" value="HHP81404.1"/>
    <property type="molecule type" value="Genomic_DNA"/>
</dbReference>
<evidence type="ECO:0000259" key="9">
    <source>
        <dbReference type="Pfam" id="PF01137"/>
    </source>
</evidence>
<dbReference type="FunFam" id="3.30.360.20:FF:000002">
    <property type="entry name" value="RNA terminal phosphate cyclase-like 1"/>
    <property type="match status" value="1"/>
</dbReference>
<comment type="caution">
    <text evidence="7">Lacks conserved residue(s) required for the propagation of feature annotation.</text>
</comment>
<feature type="domain" description="RNA 3'-terminal phosphate cyclase insert" evidence="10">
    <location>
        <begin position="181"/>
        <end position="280"/>
    </location>
</feature>
<comment type="catalytic activity">
    <reaction evidence="7">
        <text>a 3'-end 3'-phospho-ribonucleotide-RNA + ATP = a 3'-end 2',3'-cyclophospho-ribonucleotide-RNA + AMP + diphosphate</text>
        <dbReference type="Rhea" id="RHEA:23976"/>
        <dbReference type="Rhea" id="RHEA-COMP:10463"/>
        <dbReference type="Rhea" id="RHEA-COMP:10464"/>
        <dbReference type="ChEBI" id="CHEBI:30616"/>
        <dbReference type="ChEBI" id="CHEBI:33019"/>
        <dbReference type="ChEBI" id="CHEBI:83062"/>
        <dbReference type="ChEBI" id="CHEBI:83064"/>
        <dbReference type="ChEBI" id="CHEBI:456215"/>
        <dbReference type="EC" id="6.5.1.4"/>
    </reaction>
</comment>
<evidence type="ECO:0000256" key="3">
    <source>
        <dbReference type="ARBA" id="ARBA00022490"/>
    </source>
</evidence>
<feature type="domain" description="RNA 3'-terminal phosphate cyclase" evidence="9">
    <location>
        <begin position="9"/>
        <end position="330"/>
    </location>
</feature>
<dbReference type="PANTHER" id="PTHR11096:SF0">
    <property type="entry name" value="RNA 3'-TERMINAL PHOSPHATE CYCLASE"/>
    <property type="match status" value="1"/>
</dbReference>
<gene>
    <name evidence="7" type="primary">rtcA</name>
    <name evidence="11" type="ORF">ENM84_01930</name>
</gene>
<evidence type="ECO:0000313" key="11">
    <source>
        <dbReference type="EMBL" id="HHP81404.1"/>
    </source>
</evidence>
<evidence type="ECO:0000256" key="8">
    <source>
        <dbReference type="NCBIfam" id="TIGR03399"/>
    </source>
</evidence>
<dbReference type="GO" id="GO:0005524">
    <property type="term" value="F:ATP binding"/>
    <property type="evidence" value="ECO:0007669"/>
    <property type="project" value="UniProtKB-KW"/>
</dbReference>
<keyword evidence="6 7" id="KW-0067">ATP-binding</keyword>
<dbReference type="GO" id="GO:0003963">
    <property type="term" value="F:RNA-3'-phosphate cyclase activity"/>
    <property type="evidence" value="ECO:0007669"/>
    <property type="project" value="UniProtKB-UniRule"/>
</dbReference>
<dbReference type="SUPFAM" id="SSF55205">
    <property type="entry name" value="EPT/RTPC-like"/>
    <property type="match status" value="1"/>
</dbReference>
<comment type="caution">
    <text evidence="11">The sequence shown here is derived from an EMBL/GenBank/DDBJ whole genome shotgun (WGS) entry which is preliminary data.</text>
</comment>
<comment type="subcellular location">
    <subcellularLocation>
        <location evidence="7">Cytoplasm</location>
    </subcellularLocation>
</comment>
<dbReference type="Gene3D" id="3.65.10.20">
    <property type="entry name" value="RNA 3'-terminal phosphate cyclase domain"/>
    <property type="match status" value="1"/>
</dbReference>
<dbReference type="InterPro" id="IPR013792">
    <property type="entry name" value="RNA3'P_cycl/enolpyr_Trfase_a/b"/>
</dbReference>
<feature type="active site" description="Tele-AMP-histidine intermediate" evidence="7">
    <location>
        <position position="314"/>
    </location>
</feature>
<dbReference type="InterPro" id="IPR017770">
    <property type="entry name" value="RNA3'_term_phos_cyc_type_1"/>
</dbReference>
<organism evidence="11">
    <name type="scientific">Ignisphaera aggregans</name>
    <dbReference type="NCBI Taxonomy" id="334771"/>
    <lineage>
        <taxon>Archaea</taxon>
        <taxon>Thermoproteota</taxon>
        <taxon>Thermoprotei</taxon>
        <taxon>Desulfurococcales</taxon>
        <taxon>Desulfurococcaceae</taxon>
        <taxon>Ignisphaera</taxon>
    </lineage>
</organism>
<dbReference type="EC" id="6.5.1.4" evidence="7 8"/>
<sequence length="351" mass="38047">MIVVDGSFGEGGGQILRIALGLSAALRKPVRVVNIRARRSNPGLQHQHLTGVRAIAEICSADVEGGYIGSTQLTFIPRDVRGGFYRFDVGTAGSVTLVLQTLTPLLPFLDRDTVVEVRGGTDVPWSPPIDYIRYVFRPIAEMFGLYIDVDVVRRGHYPRGGGIARFYIKPSKKLNSVELIDRGSIYRIGGRSHCVKLPRHVAERQANTAREALSNLNIPIDIEIEFYEPSKDPHLGPGSGIVLYAEAERSVIGADAIGEKGKPAEKVGREAAEKLLSEIRSGAALDSHMGDMVIALACLAKGVTRYTTSKITTHIETALKIAEIVAGCKSKTIELKDKGVLIEIEGIGLNQ</sequence>